<evidence type="ECO:0000256" key="2">
    <source>
        <dbReference type="ARBA" id="ARBA00023125"/>
    </source>
</evidence>
<keyword evidence="1" id="KW-0805">Transcription regulation</keyword>
<accession>A0ABW6CM29</accession>
<evidence type="ECO:0000256" key="1">
    <source>
        <dbReference type="ARBA" id="ARBA00023015"/>
    </source>
</evidence>
<protein>
    <submittedName>
        <fullName evidence="5">Helix-turn-helix transcriptional regulator</fullName>
    </submittedName>
</protein>
<dbReference type="Proteomes" id="UP001598130">
    <property type="component" value="Unassembled WGS sequence"/>
</dbReference>
<dbReference type="InterPro" id="IPR036388">
    <property type="entry name" value="WH-like_DNA-bd_sf"/>
</dbReference>
<keyword evidence="6" id="KW-1185">Reference proteome</keyword>
<evidence type="ECO:0000313" key="6">
    <source>
        <dbReference type="Proteomes" id="UP001598130"/>
    </source>
</evidence>
<keyword evidence="3" id="KW-0804">Transcription</keyword>
<evidence type="ECO:0000259" key="4">
    <source>
        <dbReference type="PROSITE" id="PS51118"/>
    </source>
</evidence>
<dbReference type="PROSITE" id="PS51118">
    <property type="entry name" value="HTH_HXLR"/>
    <property type="match status" value="1"/>
</dbReference>
<gene>
    <name evidence="5" type="ORF">OCL97_08350</name>
</gene>
<dbReference type="EMBL" id="JAOTJD010000012">
    <property type="protein sequence ID" value="MFD3263969.1"/>
    <property type="molecule type" value="Genomic_DNA"/>
</dbReference>
<comment type="caution">
    <text evidence="5">The sequence shown here is derived from an EMBL/GenBank/DDBJ whole genome shotgun (WGS) entry which is preliminary data.</text>
</comment>
<dbReference type="PANTHER" id="PTHR33204">
    <property type="entry name" value="TRANSCRIPTIONAL REGULATOR, MARR FAMILY"/>
    <property type="match status" value="1"/>
</dbReference>
<dbReference type="InterPro" id="IPR036390">
    <property type="entry name" value="WH_DNA-bd_sf"/>
</dbReference>
<dbReference type="PANTHER" id="PTHR33204:SF36">
    <property type="entry name" value="TRANSCRIPTIONAL REGULATORY PROTEIN"/>
    <property type="match status" value="1"/>
</dbReference>
<dbReference type="Pfam" id="PF01638">
    <property type="entry name" value="HxlR"/>
    <property type="match status" value="1"/>
</dbReference>
<sequence>MRWDELAGDDCPIARTLSVIGDRWSALILRDALRGVTRFDGFQARLGCSREMVSRRLANLVEAGVLERKAYQAHPERFDYLPTDKARALGHVLMMMAQWGEAWLPTPTSRPLERRHRACGHSFKPTLVCSECLAPLEPGGVDYPGSPALSSRIDLDGD</sequence>
<keyword evidence="2" id="KW-0238">DNA-binding</keyword>
<evidence type="ECO:0000256" key="3">
    <source>
        <dbReference type="ARBA" id="ARBA00023163"/>
    </source>
</evidence>
<organism evidence="5 6">
    <name type="scientific">Phenylobacterium ferrooxidans</name>
    <dbReference type="NCBI Taxonomy" id="2982689"/>
    <lineage>
        <taxon>Bacteria</taxon>
        <taxon>Pseudomonadati</taxon>
        <taxon>Pseudomonadota</taxon>
        <taxon>Alphaproteobacteria</taxon>
        <taxon>Caulobacterales</taxon>
        <taxon>Caulobacteraceae</taxon>
        <taxon>Phenylobacterium</taxon>
    </lineage>
</organism>
<dbReference type="Gene3D" id="1.10.10.10">
    <property type="entry name" value="Winged helix-like DNA-binding domain superfamily/Winged helix DNA-binding domain"/>
    <property type="match status" value="1"/>
</dbReference>
<dbReference type="InterPro" id="IPR002577">
    <property type="entry name" value="HTH_HxlR"/>
</dbReference>
<feature type="domain" description="HTH hxlR-type" evidence="4">
    <location>
        <begin position="11"/>
        <end position="108"/>
    </location>
</feature>
<name>A0ABW6CM29_9CAUL</name>
<proteinExistence type="predicted"/>
<reference evidence="5 6" key="1">
    <citation type="submission" date="2022-09" db="EMBL/GenBank/DDBJ databases">
        <title>New species of Phenylobacterium.</title>
        <authorList>
            <person name="Mieszkin S."/>
        </authorList>
    </citation>
    <scope>NUCLEOTIDE SEQUENCE [LARGE SCALE GENOMIC DNA]</scope>
    <source>
        <strain evidence="5 6">HK31-G</strain>
    </source>
</reference>
<dbReference type="SUPFAM" id="SSF46785">
    <property type="entry name" value="Winged helix' DNA-binding domain"/>
    <property type="match status" value="1"/>
</dbReference>
<evidence type="ECO:0000313" key="5">
    <source>
        <dbReference type="EMBL" id="MFD3263969.1"/>
    </source>
</evidence>
<dbReference type="RefSeq" id="WP_377369275.1">
    <property type="nucleotide sequence ID" value="NZ_JAOTJD010000012.1"/>
</dbReference>